<keyword evidence="4 13" id="KW-1003">Cell membrane</keyword>
<dbReference type="Proteomes" id="UP000694915">
    <property type="component" value="Unplaced"/>
</dbReference>
<dbReference type="RefSeq" id="XP_005372010.1">
    <property type="nucleotide sequence ID" value="XM_005371953.1"/>
</dbReference>
<evidence type="ECO:0000256" key="12">
    <source>
        <dbReference type="ARBA" id="ARBA00023224"/>
    </source>
</evidence>
<dbReference type="PRINTS" id="PR01534">
    <property type="entry name" value="VOMERONASL1R"/>
</dbReference>
<keyword evidence="12 13" id="KW-0807">Transducer</keyword>
<proteinExistence type="inferred from homology"/>
<gene>
    <name evidence="18" type="primary">LOC101986359</name>
    <name evidence="15" type="ORF">LTLLF_161315</name>
</gene>
<evidence type="ECO:0000313" key="15">
    <source>
        <dbReference type="EMBL" id="KAH0508968.1"/>
    </source>
</evidence>
<keyword evidence="8 13" id="KW-0297">G-protein coupled receptor</keyword>
<dbReference type="EMBL" id="JAATJU010023038">
    <property type="protein sequence ID" value="KAH0508968.1"/>
    <property type="molecule type" value="Genomic_DNA"/>
</dbReference>
<evidence type="ECO:0000256" key="7">
    <source>
        <dbReference type="ARBA" id="ARBA00022989"/>
    </source>
</evidence>
<reference evidence="18" key="2">
    <citation type="submission" date="2025-05" db="UniProtKB">
        <authorList>
            <consortium name="RefSeq"/>
        </authorList>
    </citation>
    <scope>IDENTIFICATION</scope>
</reference>
<comment type="function">
    <text evidence="1">Putative pheromone receptor.</text>
</comment>
<feature type="transmembrane region" description="Helical" evidence="13">
    <location>
        <begin position="127"/>
        <end position="148"/>
    </location>
</feature>
<keyword evidence="6 13" id="KW-0812">Transmembrane</keyword>
<evidence type="ECO:0000256" key="4">
    <source>
        <dbReference type="ARBA" id="ARBA00022475"/>
    </source>
</evidence>
<feature type="transmembrane region" description="Helical" evidence="13">
    <location>
        <begin position="265"/>
        <end position="286"/>
    </location>
</feature>
<evidence type="ECO:0000256" key="2">
    <source>
        <dbReference type="ARBA" id="ARBA00004651"/>
    </source>
</evidence>
<dbReference type="GO" id="GO:0019236">
    <property type="term" value="P:response to pheromone"/>
    <property type="evidence" value="ECO:0007669"/>
    <property type="project" value="UniProtKB-KW"/>
</dbReference>
<keyword evidence="5 13" id="KW-0589">Pheromone response</keyword>
<evidence type="ECO:0000256" key="10">
    <source>
        <dbReference type="ARBA" id="ARBA00023170"/>
    </source>
</evidence>
<dbReference type="PANTHER" id="PTHR24062">
    <property type="entry name" value="VOMERONASAL TYPE-1 RECEPTOR"/>
    <property type="match status" value="1"/>
</dbReference>
<evidence type="ECO:0000313" key="16">
    <source>
        <dbReference type="Proteomes" id="UP000694915"/>
    </source>
</evidence>
<dbReference type="PROSITE" id="PS50262">
    <property type="entry name" value="G_PROTEIN_RECEP_F1_2"/>
    <property type="match status" value="1"/>
</dbReference>
<organism evidence="15 17">
    <name type="scientific">Microtus ochrogaster</name>
    <name type="common">Prairie vole</name>
    <dbReference type="NCBI Taxonomy" id="79684"/>
    <lineage>
        <taxon>Eukaryota</taxon>
        <taxon>Metazoa</taxon>
        <taxon>Chordata</taxon>
        <taxon>Craniata</taxon>
        <taxon>Vertebrata</taxon>
        <taxon>Euteleostomi</taxon>
        <taxon>Mammalia</taxon>
        <taxon>Eutheria</taxon>
        <taxon>Euarchontoglires</taxon>
        <taxon>Glires</taxon>
        <taxon>Rodentia</taxon>
        <taxon>Myomorpha</taxon>
        <taxon>Muroidea</taxon>
        <taxon>Cricetidae</taxon>
        <taxon>Arvicolinae</taxon>
        <taxon>Microtus</taxon>
    </lineage>
</organism>
<protein>
    <recommendedName>
        <fullName evidence="13">Vomeronasal type-1 receptor</fullName>
    </recommendedName>
</protein>
<dbReference type="GO" id="GO:0005886">
    <property type="term" value="C:plasma membrane"/>
    <property type="evidence" value="ECO:0007669"/>
    <property type="project" value="UniProtKB-SubCell"/>
</dbReference>
<dbReference type="PROSITE" id="PS51257">
    <property type="entry name" value="PROKAR_LIPOPROTEIN"/>
    <property type="match status" value="1"/>
</dbReference>
<evidence type="ECO:0000313" key="18">
    <source>
        <dbReference type="RefSeq" id="XP_005372010.1"/>
    </source>
</evidence>
<name>A0A8J6GFR9_MICOH</name>
<dbReference type="GO" id="GO:0007606">
    <property type="term" value="P:sensory perception of chemical stimulus"/>
    <property type="evidence" value="ECO:0007669"/>
    <property type="project" value="UniProtKB-ARBA"/>
</dbReference>
<keyword evidence="16" id="KW-1185">Reference proteome</keyword>
<evidence type="ECO:0000256" key="9">
    <source>
        <dbReference type="ARBA" id="ARBA00023136"/>
    </source>
</evidence>
<evidence type="ECO:0000256" key="11">
    <source>
        <dbReference type="ARBA" id="ARBA00023180"/>
    </source>
</evidence>
<evidence type="ECO:0000256" key="6">
    <source>
        <dbReference type="ARBA" id="ARBA00022692"/>
    </source>
</evidence>
<keyword evidence="9 13" id="KW-0472">Membrane</keyword>
<evidence type="ECO:0000313" key="17">
    <source>
        <dbReference type="Proteomes" id="UP000710432"/>
    </source>
</evidence>
<dbReference type="FunFam" id="1.20.1070.10:FF:000033">
    <property type="entry name" value="Vomeronasal type-1 receptor"/>
    <property type="match status" value="1"/>
</dbReference>
<evidence type="ECO:0000256" key="1">
    <source>
        <dbReference type="ARBA" id="ARBA00003878"/>
    </source>
</evidence>
<dbReference type="SUPFAM" id="SSF81321">
    <property type="entry name" value="Family A G protein-coupled receptor-like"/>
    <property type="match status" value="1"/>
</dbReference>
<evidence type="ECO:0000256" key="13">
    <source>
        <dbReference type="RuleBase" id="RU364061"/>
    </source>
</evidence>
<dbReference type="Pfam" id="PF03402">
    <property type="entry name" value="V1R"/>
    <property type="match status" value="1"/>
</dbReference>
<keyword evidence="7 13" id="KW-1133">Transmembrane helix</keyword>
<keyword evidence="11" id="KW-0325">Glycoprotein</keyword>
<dbReference type="GO" id="GO:0016503">
    <property type="term" value="F:pheromone receptor activity"/>
    <property type="evidence" value="ECO:0007669"/>
    <property type="project" value="InterPro"/>
</dbReference>
<keyword evidence="10 13" id="KW-0675">Receptor</keyword>
<feature type="transmembrane region" description="Helical" evidence="13">
    <location>
        <begin position="235"/>
        <end position="259"/>
    </location>
</feature>
<dbReference type="Proteomes" id="UP000710432">
    <property type="component" value="Unassembled WGS sequence"/>
</dbReference>
<dbReference type="OrthoDB" id="9606139at2759"/>
<dbReference type="InterPro" id="IPR004072">
    <property type="entry name" value="Vmron_rcpt_1"/>
</dbReference>
<dbReference type="AlphaFoldDB" id="A0A8J6GFR9"/>
<sequence length="313" mass="34485">MACRDVAVGIVLLTQTALGMLGNSVLLSCFIIADCSGIRAKPTDLIVKHLTWANLIVLCKGIPQSTTAFSQNYYLDYVSCKLTLYFHRVARGVSIGSTSLLSVFQAITISPSNSKLAHLKVRAPRFIGPSLGLCWAIQLLVYVFIPVYTTDISGGRNVTVIRDFGFCVVINSGRLMNTLLAILLTSNDVTILGFMMLASGYMVYILLKHKKRMQHILKPLSPRSSSTETRATQSILTLVSCFVFFYVISIVITSYVSVLDKTTRWLSNTGVAMAACFPAICPFLLIRHYASSLRICCTCSHQTTHCDCVLREL</sequence>
<feature type="transmembrane region" description="Helical" evidence="13">
    <location>
        <begin position="6"/>
        <end position="33"/>
    </location>
</feature>
<evidence type="ECO:0000256" key="8">
    <source>
        <dbReference type="ARBA" id="ARBA00023040"/>
    </source>
</evidence>
<accession>A0A8J6GFR9</accession>
<comment type="similarity">
    <text evidence="3 13">Belongs to the G-protein coupled receptor 1 family.</text>
</comment>
<dbReference type="Gene3D" id="1.20.1070.10">
    <property type="entry name" value="Rhodopsin 7-helix transmembrane proteins"/>
    <property type="match status" value="1"/>
</dbReference>
<dbReference type="GeneID" id="101986359"/>
<evidence type="ECO:0000256" key="5">
    <source>
        <dbReference type="ARBA" id="ARBA00022507"/>
    </source>
</evidence>
<reference evidence="15" key="1">
    <citation type="submission" date="2020-03" db="EMBL/GenBank/DDBJ databases">
        <title>Studies in the Genomics of Life Span.</title>
        <authorList>
            <person name="Glass D."/>
        </authorList>
    </citation>
    <scope>NUCLEOTIDE SEQUENCE</scope>
    <source>
        <strain evidence="15">LTLLF</strain>
        <tissue evidence="15">Muscle</tissue>
    </source>
</reference>
<evidence type="ECO:0000256" key="3">
    <source>
        <dbReference type="ARBA" id="ARBA00010663"/>
    </source>
</evidence>
<evidence type="ECO:0000259" key="14">
    <source>
        <dbReference type="PROSITE" id="PS50262"/>
    </source>
</evidence>
<comment type="subcellular location">
    <subcellularLocation>
        <location evidence="2 13">Cell membrane</location>
        <topology evidence="2 13">Multi-pass membrane protein</topology>
    </subcellularLocation>
</comment>
<dbReference type="InterPro" id="IPR017452">
    <property type="entry name" value="GPCR_Rhodpsn_7TM"/>
</dbReference>
<feature type="transmembrane region" description="Helical" evidence="13">
    <location>
        <begin position="189"/>
        <end position="207"/>
    </location>
</feature>
<feature type="domain" description="G-protein coupled receptors family 1 profile" evidence="14">
    <location>
        <begin position="22"/>
        <end position="285"/>
    </location>
</feature>